<comment type="subcellular location">
    <subcellularLocation>
        <location evidence="1">Cell membrane</location>
        <topology evidence="1">Multi-pass membrane protein</topology>
    </subcellularLocation>
</comment>
<dbReference type="PIRSF" id="PIRSF006603">
    <property type="entry name" value="DinF"/>
    <property type="match status" value="1"/>
</dbReference>
<keyword evidence="4" id="KW-0813">Transport</keyword>
<evidence type="ECO:0000256" key="1">
    <source>
        <dbReference type="ARBA" id="ARBA00004651"/>
    </source>
</evidence>
<keyword evidence="8 10" id="KW-0472">Membrane</keyword>
<evidence type="ECO:0000256" key="5">
    <source>
        <dbReference type="ARBA" id="ARBA00022475"/>
    </source>
</evidence>
<feature type="transmembrane region" description="Helical" evidence="10">
    <location>
        <begin position="412"/>
        <end position="434"/>
    </location>
</feature>
<keyword evidence="5" id="KW-1003">Cell membrane</keyword>
<dbReference type="Proteomes" id="UP000653358">
    <property type="component" value="Unassembled WGS sequence"/>
</dbReference>
<keyword evidence="12" id="KW-1185">Reference proteome</keyword>
<keyword evidence="7 10" id="KW-1133">Transmembrane helix</keyword>
<dbReference type="InterPro" id="IPR051327">
    <property type="entry name" value="MATE_MepA_subfamily"/>
</dbReference>
<gene>
    <name evidence="11" type="ORF">GH807_15915</name>
</gene>
<evidence type="ECO:0000256" key="8">
    <source>
        <dbReference type="ARBA" id="ARBA00023136"/>
    </source>
</evidence>
<dbReference type="Pfam" id="PF01554">
    <property type="entry name" value="MatE"/>
    <property type="match status" value="2"/>
</dbReference>
<dbReference type="RefSeq" id="WP_148605660.1">
    <property type="nucleotide sequence ID" value="NZ_RXYB01000023.1"/>
</dbReference>
<feature type="transmembrane region" description="Helical" evidence="10">
    <location>
        <begin position="138"/>
        <end position="160"/>
    </location>
</feature>
<dbReference type="InterPro" id="IPR048279">
    <property type="entry name" value="MdtK-like"/>
</dbReference>
<dbReference type="CDD" id="cd13143">
    <property type="entry name" value="MATE_MepA_like"/>
    <property type="match status" value="1"/>
</dbReference>
<evidence type="ECO:0000256" key="6">
    <source>
        <dbReference type="ARBA" id="ARBA00022692"/>
    </source>
</evidence>
<protein>
    <recommendedName>
        <fullName evidence="3">Multidrug export protein MepA</fullName>
    </recommendedName>
</protein>
<accession>A0ABR6WPU2</accession>
<feature type="transmembrane region" description="Helical" evidence="10">
    <location>
        <begin position="95"/>
        <end position="118"/>
    </location>
</feature>
<feature type="transmembrane region" description="Helical" evidence="10">
    <location>
        <begin position="238"/>
        <end position="258"/>
    </location>
</feature>
<sequence length="479" mass="51762">MEDKRLFLLLKEPTSNAIFKLTFPIILGMMARVFYNLIDIFFIGLLNDSTQLAAGTIVQPVFMIMSAMAGIVAAGGASYISRCLGANNEKNANRVLAIGVGIYVILGLLTMVLGFTLITPITYILGASEQTFPFALDYISILLLGTLPIMGNIILGQLLCSEGSAIITMNGTLLGTIINIILDPIFILGLGIKGAAFATIIGHLVALLYYGYCYFSGKTLLKIRIRDFCFDKLIWKEIFIIGIPVSVAQFAMSIAIIVSNNIAASYSDIILASLGVASKVMTIGTSLLFGFAAGCQPLIGYSYGAGDYGRVKDVFKKAIVITTFIGIALTLILGGFSEEIISVFTNDPTVIVAGGTVLRALKWSLPLLGILLICAVTVQSMGKAIPALIIPVSHQGILFIPVLLIMNNYIGFWGYIYAEATTDLIMLVIATIILQNIMTQEMSEDVSGSLVKIQRSLNQTEANRLKLLKSRVKSHYFKK</sequence>
<dbReference type="InterPro" id="IPR002528">
    <property type="entry name" value="MATE_fam"/>
</dbReference>
<reference evidence="11 12" key="1">
    <citation type="journal article" date="2020" name="mSystems">
        <title>Defining Genomic and Predicted Metabolic Features of the Acetobacterium Genus.</title>
        <authorList>
            <person name="Ross D.E."/>
            <person name="Marshall C.W."/>
            <person name="Gulliver D."/>
            <person name="May H.D."/>
            <person name="Norman R.S."/>
        </authorList>
    </citation>
    <scope>NUCLEOTIDE SEQUENCE [LARGE SCALE GENOMIC DNA]</scope>
    <source>
        <strain evidence="11 12">DSM 9173</strain>
    </source>
</reference>
<proteinExistence type="inferred from homology"/>
<feature type="transmembrane region" description="Helical" evidence="10">
    <location>
        <begin position="270"/>
        <end position="293"/>
    </location>
</feature>
<keyword evidence="9" id="KW-0046">Antibiotic resistance</keyword>
<dbReference type="NCBIfam" id="TIGR00797">
    <property type="entry name" value="matE"/>
    <property type="match status" value="1"/>
</dbReference>
<evidence type="ECO:0000256" key="7">
    <source>
        <dbReference type="ARBA" id="ARBA00022989"/>
    </source>
</evidence>
<feature type="transmembrane region" description="Helical" evidence="10">
    <location>
        <begin position="196"/>
        <end position="217"/>
    </location>
</feature>
<dbReference type="InterPro" id="IPR045070">
    <property type="entry name" value="MATE_MepA-like"/>
</dbReference>
<organism evidence="11 12">
    <name type="scientific">Acetobacterium tundrae</name>
    <dbReference type="NCBI Taxonomy" id="132932"/>
    <lineage>
        <taxon>Bacteria</taxon>
        <taxon>Bacillati</taxon>
        <taxon>Bacillota</taxon>
        <taxon>Clostridia</taxon>
        <taxon>Eubacteriales</taxon>
        <taxon>Eubacteriaceae</taxon>
        <taxon>Acetobacterium</taxon>
    </lineage>
</organism>
<evidence type="ECO:0000313" key="12">
    <source>
        <dbReference type="Proteomes" id="UP000653358"/>
    </source>
</evidence>
<feature type="transmembrane region" description="Helical" evidence="10">
    <location>
        <begin position="385"/>
        <end position="406"/>
    </location>
</feature>
<dbReference type="EMBL" id="WJBB01000032">
    <property type="protein sequence ID" value="MBC3798512.1"/>
    <property type="molecule type" value="Genomic_DNA"/>
</dbReference>
<feature type="transmembrane region" description="Helical" evidence="10">
    <location>
        <begin position="356"/>
        <end position="378"/>
    </location>
</feature>
<feature type="transmembrane region" description="Helical" evidence="10">
    <location>
        <begin position="172"/>
        <end position="190"/>
    </location>
</feature>
<keyword evidence="6 10" id="KW-0812">Transmembrane</keyword>
<evidence type="ECO:0000256" key="10">
    <source>
        <dbReference type="SAM" id="Phobius"/>
    </source>
</evidence>
<feature type="transmembrane region" description="Helical" evidence="10">
    <location>
        <begin position="52"/>
        <end position="74"/>
    </location>
</feature>
<feature type="transmembrane region" description="Helical" evidence="10">
    <location>
        <begin position="21"/>
        <end position="46"/>
    </location>
</feature>
<evidence type="ECO:0000256" key="2">
    <source>
        <dbReference type="ARBA" id="ARBA00008417"/>
    </source>
</evidence>
<evidence type="ECO:0000256" key="3">
    <source>
        <dbReference type="ARBA" id="ARBA00022106"/>
    </source>
</evidence>
<comment type="caution">
    <text evidence="11">The sequence shown here is derived from an EMBL/GenBank/DDBJ whole genome shotgun (WGS) entry which is preliminary data.</text>
</comment>
<evidence type="ECO:0000256" key="4">
    <source>
        <dbReference type="ARBA" id="ARBA00022448"/>
    </source>
</evidence>
<name>A0ABR6WPU2_9FIRM</name>
<dbReference type="PANTHER" id="PTHR43823:SF3">
    <property type="entry name" value="MULTIDRUG EXPORT PROTEIN MEPA"/>
    <property type="match status" value="1"/>
</dbReference>
<feature type="transmembrane region" description="Helical" evidence="10">
    <location>
        <begin position="314"/>
        <end position="336"/>
    </location>
</feature>
<dbReference type="PANTHER" id="PTHR43823">
    <property type="entry name" value="SPORULATION PROTEIN YKVU"/>
    <property type="match status" value="1"/>
</dbReference>
<comment type="similarity">
    <text evidence="2">Belongs to the multi antimicrobial extrusion (MATE) (TC 2.A.66.1) family. MepA subfamily.</text>
</comment>
<evidence type="ECO:0000313" key="11">
    <source>
        <dbReference type="EMBL" id="MBC3798512.1"/>
    </source>
</evidence>
<evidence type="ECO:0000256" key="9">
    <source>
        <dbReference type="ARBA" id="ARBA00023251"/>
    </source>
</evidence>